<evidence type="ECO:0000259" key="3">
    <source>
        <dbReference type="PROSITE" id="PS50914"/>
    </source>
</evidence>
<dbReference type="CDD" id="cd04586">
    <property type="entry name" value="CBS_pair_BON_assoc"/>
    <property type="match status" value="1"/>
</dbReference>
<feature type="domain" description="CBS" evidence="4">
    <location>
        <begin position="9"/>
        <end position="67"/>
    </location>
</feature>
<dbReference type="EMBL" id="BAAABM010000007">
    <property type="protein sequence ID" value="GAA0319151.1"/>
    <property type="molecule type" value="Genomic_DNA"/>
</dbReference>
<comment type="caution">
    <text evidence="5">The sequence shown here is derived from an EMBL/GenBank/DDBJ whole genome shotgun (WGS) entry which is preliminary data.</text>
</comment>
<evidence type="ECO:0000256" key="1">
    <source>
        <dbReference type="ARBA" id="ARBA00023122"/>
    </source>
</evidence>
<sequence>MRTTVKDIMTTAVVAVEEMTPFKDIVDVMHRLHVSAVPVLNRTGGVRGVVSKSDLLLKEAAPDAGEEFHLSPGRRREQHKAVGTVAADLMSAPAVTVPATATVEQAAQAMCRHRIGRLPVVDPDSGRLIGIVGRADVLAVYRRPDADIRADVVNQVITHAFAMDPARFEVAVRDGRVTVKGTVEKRSQTPLLIHAVRHVEGVVSVQDDLAYEIDDDDHVPFQQYY</sequence>
<keyword evidence="6" id="KW-1185">Reference proteome</keyword>
<organism evidence="5 6">
    <name type="scientific">Actinoallomurus spadix</name>
    <dbReference type="NCBI Taxonomy" id="79912"/>
    <lineage>
        <taxon>Bacteria</taxon>
        <taxon>Bacillati</taxon>
        <taxon>Actinomycetota</taxon>
        <taxon>Actinomycetes</taxon>
        <taxon>Streptosporangiales</taxon>
        <taxon>Thermomonosporaceae</taxon>
        <taxon>Actinoallomurus</taxon>
    </lineage>
</organism>
<reference evidence="5 6" key="1">
    <citation type="journal article" date="2019" name="Int. J. Syst. Evol. Microbiol.">
        <title>The Global Catalogue of Microorganisms (GCM) 10K type strain sequencing project: providing services to taxonomists for standard genome sequencing and annotation.</title>
        <authorList>
            <consortium name="The Broad Institute Genomics Platform"/>
            <consortium name="The Broad Institute Genome Sequencing Center for Infectious Disease"/>
            <person name="Wu L."/>
            <person name="Ma J."/>
        </authorList>
    </citation>
    <scope>NUCLEOTIDE SEQUENCE [LARGE SCALE GENOMIC DNA]</scope>
    <source>
        <strain evidence="5 6">JCM 3146</strain>
    </source>
</reference>
<gene>
    <name evidence="5" type="ORF">GCM10010151_06160</name>
</gene>
<dbReference type="PROSITE" id="PS51371">
    <property type="entry name" value="CBS"/>
    <property type="match status" value="2"/>
</dbReference>
<dbReference type="Pfam" id="PF00571">
    <property type="entry name" value="CBS"/>
    <property type="match status" value="2"/>
</dbReference>
<dbReference type="PROSITE" id="PS50914">
    <property type="entry name" value="BON"/>
    <property type="match status" value="1"/>
</dbReference>
<protein>
    <submittedName>
        <fullName evidence="5">CBS domain-containing protein</fullName>
    </submittedName>
</protein>
<dbReference type="Gene3D" id="3.30.1340.30">
    <property type="match status" value="1"/>
</dbReference>
<dbReference type="Proteomes" id="UP001501822">
    <property type="component" value="Unassembled WGS sequence"/>
</dbReference>
<name>A0ABN0VWK8_9ACTN</name>
<dbReference type="InterPro" id="IPR046342">
    <property type="entry name" value="CBS_dom_sf"/>
</dbReference>
<dbReference type="SMART" id="SM00116">
    <property type="entry name" value="CBS"/>
    <property type="match status" value="2"/>
</dbReference>
<dbReference type="Pfam" id="PF04972">
    <property type="entry name" value="BON"/>
    <property type="match status" value="1"/>
</dbReference>
<accession>A0ABN0VWK8</accession>
<feature type="domain" description="BON" evidence="3">
    <location>
        <begin position="144"/>
        <end position="213"/>
    </location>
</feature>
<evidence type="ECO:0000259" key="4">
    <source>
        <dbReference type="PROSITE" id="PS51371"/>
    </source>
</evidence>
<keyword evidence="1 2" id="KW-0129">CBS domain</keyword>
<dbReference type="RefSeq" id="WP_252800168.1">
    <property type="nucleotide sequence ID" value="NZ_BAAABM010000007.1"/>
</dbReference>
<proteinExistence type="predicted"/>
<dbReference type="InterPro" id="IPR007055">
    <property type="entry name" value="BON_dom"/>
</dbReference>
<dbReference type="InterPro" id="IPR017080">
    <property type="entry name" value="UCP036990_CBS_BON"/>
</dbReference>
<dbReference type="InterPro" id="IPR051257">
    <property type="entry name" value="Diverse_CBS-Domain"/>
</dbReference>
<dbReference type="SUPFAM" id="SSF54631">
    <property type="entry name" value="CBS-domain pair"/>
    <property type="match status" value="1"/>
</dbReference>
<evidence type="ECO:0000313" key="5">
    <source>
        <dbReference type="EMBL" id="GAA0319151.1"/>
    </source>
</evidence>
<dbReference type="PANTHER" id="PTHR43080">
    <property type="entry name" value="CBS DOMAIN-CONTAINING PROTEIN CBSX3, MITOCHONDRIAL"/>
    <property type="match status" value="1"/>
</dbReference>
<dbReference type="InterPro" id="IPR000644">
    <property type="entry name" value="CBS_dom"/>
</dbReference>
<dbReference type="Gene3D" id="3.10.580.10">
    <property type="entry name" value="CBS-domain"/>
    <property type="match status" value="1"/>
</dbReference>
<evidence type="ECO:0000313" key="6">
    <source>
        <dbReference type="Proteomes" id="UP001501822"/>
    </source>
</evidence>
<evidence type="ECO:0000256" key="2">
    <source>
        <dbReference type="PROSITE-ProRule" id="PRU00703"/>
    </source>
</evidence>
<dbReference type="PIRSF" id="PIRSF036990">
    <property type="entry name" value="UCP036990_CBS_BON"/>
    <property type="match status" value="1"/>
</dbReference>
<dbReference type="PANTHER" id="PTHR43080:SF29">
    <property type="entry name" value="OS02G0818000 PROTEIN"/>
    <property type="match status" value="1"/>
</dbReference>
<feature type="domain" description="CBS" evidence="4">
    <location>
        <begin position="90"/>
        <end position="148"/>
    </location>
</feature>